<dbReference type="AlphaFoldDB" id="A0A1Y2M336"/>
<keyword evidence="3" id="KW-1185">Reference proteome</keyword>
<dbReference type="OMA" id="EWTFDIL"/>
<proteinExistence type="predicted"/>
<feature type="chain" id="PRO_5012011206" description="AA1-like domain-containing protein" evidence="1">
    <location>
        <begin position="16"/>
        <end position="132"/>
    </location>
</feature>
<name>A0A1Y2M336_EPING</name>
<reference evidence="2 3" key="1">
    <citation type="journal article" date="2017" name="Genome Announc.">
        <title>Genome sequence of the saprophytic ascomycete Epicoccum nigrum ICMP 19927 strain isolated from New Zealand.</title>
        <authorList>
            <person name="Fokin M."/>
            <person name="Fleetwood D."/>
            <person name="Weir B.S."/>
            <person name="Villas-Boas S.G."/>
        </authorList>
    </citation>
    <scope>NUCLEOTIDE SEQUENCE [LARGE SCALE GENOMIC DNA]</scope>
    <source>
        <strain evidence="2 3">ICMP 19927</strain>
    </source>
</reference>
<dbReference type="Gene3D" id="2.40.350.20">
    <property type="match status" value="1"/>
</dbReference>
<feature type="signal peptide" evidence="1">
    <location>
        <begin position="1"/>
        <end position="15"/>
    </location>
</feature>
<dbReference type="EMBL" id="KZ107843">
    <property type="protein sequence ID" value="OSS49638.1"/>
    <property type="molecule type" value="Genomic_DNA"/>
</dbReference>
<protein>
    <recommendedName>
        <fullName evidence="4">AA1-like domain-containing protein</fullName>
    </recommendedName>
</protein>
<keyword evidence="1" id="KW-0732">Signal</keyword>
<dbReference type="Proteomes" id="UP000193240">
    <property type="component" value="Unassembled WGS sequence"/>
</dbReference>
<evidence type="ECO:0000313" key="2">
    <source>
        <dbReference type="EMBL" id="OSS49638.1"/>
    </source>
</evidence>
<accession>A0A1Y2M336</accession>
<gene>
    <name evidence="2" type="ORF">B5807_06100</name>
</gene>
<evidence type="ECO:0000256" key="1">
    <source>
        <dbReference type="SAM" id="SignalP"/>
    </source>
</evidence>
<evidence type="ECO:0008006" key="4">
    <source>
        <dbReference type="Google" id="ProtNLM"/>
    </source>
</evidence>
<organism evidence="2 3">
    <name type="scientific">Epicoccum nigrum</name>
    <name type="common">Soil fungus</name>
    <name type="synonym">Epicoccum purpurascens</name>
    <dbReference type="NCBI Taxonomy" id="105696"/>
    <lineage>
        <taxon>Eukaryota</taxon>
        <taxon>Fungi</taxon>
        <taxon>Dikarya</taxon>
        <taxon>Ascomycota</taxon>
        <taxon>Pezizomycotina</taxon>
        <taxon>Dothideomycetes</taxon>
        <taxon>Pleosporomycetidae</taxon>
        <taxon>Pleosporales</taxon>
        <taxon>Pleosporineae</taxon>
        <taxon>Didymellaceae</taxon>
        <taxon>Epicoccum</taxon>
    </lineage>
</organism>
<sequence length="132" mass="13971">MKFAVTALFAGFAAAAPAAAPAADAFETVTISNFLYVGVNGYPQISFNIHSQHVDSVNCEATHIEVGGVYSCDDPSYTFKVLAEQGKRLTLTHVLNGPPMSGDFLIRTNGPLPTVQEQFGTSTADLDKETSA</sequence>
<dbReference type="InParanoid" id="A0A1Y2M336"/>
<evidence type="ECO:0000313" key="3">
    <source>
        <dbReference type="Proteomes" id="UP000193240"/>
    </source>
</evidence>